<dbReference type="Proteomes" id="UP001201463">
    <property type="component" value="Unassembled WGS sequence"/>
</dbReference>
<dbReference type="Pfam" id="PF07589">
    <property type="entry name" value="PEP-CTERM"/>
    <property type="match status" value="1"/>
</dbReference>
<feature type="domain" description="Ice-binding protein C-terminal" evidence="2">
    <location>
        <begin position="225"/>
        <end position="249"/>
    </location>
</feature>
<dbReference type="RefSeq" id="WP_233394223.1">
    <property type="nucleotide sequence ID" value="NZ_JAJTWT010000010.1"/>
</dbReference>
<reference evidence="3 4" key="1">
    <citation type="submission" date="2021-12" db="EMBL/GenBank/DDBJ databases">
        <title>Genome seq of p7.</title>
        <authorList>
            <person name="Seo T."/>
        </authorList>
    </citation>
    <scope>NUCLEOTIDE SEQUENCE [LARGE SCALE GENOMIC DNA]</scope>
    <source>
        <strain evidence="3 4">P7</strain>
    </source>
</reference>
<gene>
    <name evidence="3" type="ORF">LXT12_20860</name>
</gene>
<protein>
    <submittedName>
        <fullName evidence="3">PEP-CTERM sorting domain-containing protein</fullName>
    </submittedName>
</protein>
<dbReference type="InterPro" id="IPR013424">
    <property type="entry name" value="Ice-binding_C"/>
</dbReference>
<evidence type="ECO:0000256" key="1">
    <source>
        <dbReference type="SAM" id="SignalP"/>
    </source>
</evidence>
<evidence type="ECO:0000259" key="2">
    <source>
        <dbReference type="Pfam" id="PF07589"/>
    </source>
</evidence>
<dbReference type="NCBIfam" id="TIGR02595">
    <property type="entry name" value="PEP_CTERM"/>
    <property type="match status" value="1"/>
</dbReference>
<organism evidence="3 4">
    <name type="scientific">Pelomonas caseinilytica</name>
    <dbReference type="NCBI Taxonomy" id="2906763"/>
    <lineage>
        <taxon>Bacteria</taxon>
        <taxon>Pseudomonadati</taxon>
        <taxon>Pseudomonadota</taxon>
        <taxon>Betaproteobacteria</taxon>
        <taxon>Burkholderiales</taxon>
        <taxon>Sphaerotilaceae</taxon>
        <taxon>Roseateles</taxon>
    </lineage>
</organism>
<feature type="signal peptide" evidence="1">
    <location>
        <begin position="1"/>
        <end position="22"/>
    </location>
</feature>
<evidence type="ECO:0000313" key="3">
    <source>
        <dbReference type="EMBL" id="MCE4539704.1"/>
    </source>
</evidence>
<evidence type="ECO:0000313" key="4">
    <source>
        <dbReference type="Proteomes" id="UP001201463"/>
    </source>
</evidence>
<name>A0ABS8XFN9_9BURK</name>
<accession>A0ABS8XFN9</accession>
<dbReference type="EMBL" id="JAJTWT010000010">
    <property type="protein sequence ID" value="MCE4539704.1"/>
    <property type="molecule type" value="Genomic_DNA"/>
</dbReference>
<feature type="chain" id="PRO_5045837674" evidence="1">
    <location>
        <begin position="23"/>
        <end position="250"/>
    </location>
</feature>
<proteinExistence type="predicted"/>
<keyword evidence="4" id="KW-1185">Reference proteome</keyword>
<sequence>MLKNFKFVVGAALVAASQLAAADTAEVKISNLSLSVSGGGWWYYLPTGVDWVPVSAGTSVGLSNPSFADSAAVWHGQAASSSVVDGASMATASLTAKTPNTNLDGVSALAKVDVSGGQAGWSFAKVIDNQILVANGATITVSMKVDSLLAAGAMSQGNAYIELCSTDFTTDTCLPANYTEAVVFGDTAYSGPSMLTASWTNPSTTANTWAKIHIGLTASAESVAAVPEPSSMAMLLAGLAGVGIYRRRKG</sequence>
<comment type="caution">
    <text evidence="3">The sequence shown here is derived from an EMBL/GenBank/DDBJ whole genome shotgun (WGS) entry which is preliminary data.</text>
</comment>
<keyword evidence="1" id="KW-0732">Signal</keyword>